<accession>A0A381SXU1</accession>
<evidence type="ECO:0008006" key="2">
    <source>
        <dbReference type="Google" id="ProtNLM"/>
    </source>
</evidence>
<sequence length="115" mass="12685">MSLEATNARRYLFTVVATFIIATPVFGQSMSEINQPTVASLSRSAGIVLPHEIHTQAEQGITRRLSMNDAVEMALEQNLTIQVERLNPQLQDLAIATVRAAWTPTLSTTFQNNDT</sequence>
<name>A0A381SXU1_9ZZZZ</name>
<dbReference type="SUPFAM" id="SSF56954">
    <property type="entry name" value="Outer membrane efflux proteins (OEP)"/>
    <property type="match status" value="1"/>
</dbReference>
<feature type="non-terminal residue" evidence="1">
    <location>
        <position position="115"/>
    </location>
</feature>
<protein>
    <recommendedName>
        <fullName evidence="2">TolC family protein</fullName>
    </recommendedName>
</protein>
<dbReference type="EMBL" id="UINC01003665">
    <property type="protein sequence ID" value="SVA08259.1"/>
    <property type="molecule type" value="Genomic_DNA"/>
</dbReference>
<evidence type="ECO:0000313" key="1">
    <source>
        <dbReference type="EMBL" id="SVA08259.1"/>
    </source>
</evidence>
<gene>
    <name evidence="1" type="ORF">METZ01_LOCUS61113</name>
</gene>
<reference evidence="1" key="1">
    <citation type="submission" date="2018-05" db="EMBL/GenBank/DDBJ databases">
        <authorList>
            <person name="Lanie J.A."/>
            <person name="Ng W.-L."/>
            <person name="Kazmierczak K.M."/>
            <person name="Andrzejewski T.M."/>
            <person name="Davidsen T.M."/>
            <person name="Wayne K.J."/>
            <person name="Tettelin H."/>
            <person name="Glass J.I."/>
            <person name="Rusch D."/>
            <person name="Podicherti R."/>
            <person name="Tsui H.-C.T."/>
            <person name="Winkler M.E."/>
        </authorList>
    </citation>
    <scope>NUCLEOTIDE SEQUENCE</scope>
</reference>
<dbReference type="AlphaFoldDB" id="A0A381SXU1"/>
<dbReference type="Gene3D" id="1.20.1600.10">
    <property type="entry name" value="Outer membrane efflux proteins (OEP)"/>
    <property type="match status" value="1"/>
</dbReference>
<proteinExistence type="predicted"/>
<organism evidence="1">
    <name type="scientific">marine metagenome</name>
    <dbReference type="NCBI Taxonomy" id="408172"/>
    <lineage>
        <taxon>unclassified sequences</taxon>
        <taxon>metagenomes</taxon>
        <taxon>ecological metagenomes</taxon>
    </lineage>
</organism>